<dbReference type="EMBL" id="WBMO01000005">
    <property type="protein sequence ID" value="MDV2477819.1"/>
    <property type="molecule type" value="Genomic_DNA"/>
</dbReference>
<evidence type="ECO:0000313" key="3">
    <source>
        <dbReference type="Proteomes" id="UP001275440"/>
    </source>
</evidence>
<protein>
    <submittedName>
        <fullName evidence="2">Lipase</fullName>
    </submittedName>
</protein>
<feature type="signal peptide" evidence="1">
    <location>
        <begin position="1"/>
        <end position="25"/>
    </location>
</feature>
<dbReference type="InterPro" id="IPR029058">
    <property type="entry name" value="AB_hydrolase_fold"/>
</dbReference>
<keyword evidence="3" id="KW-1185">Reference proteome</keyword>
<dbReference type="RefSeq" id="WP_072808948.1">
    <property type="nucleotide sequence ID" value="NZ_JAHWLX010000035.1"/>
</dbReference>
<sequence length="431" mass="45278">MAIGRVGRWFSAAVTSAAVMGSVLAAPAIADAAGDFYAPPSPLPAGNPGDVLRSEPSDLAIRVPTTNGVFPAQGTRLLYRSHDANGVPNAVGGTYLEPSTPWSGPGERPLVVLAPGTQGQGDRCAPSKALNYLVDYNPPLDLFTEYELLSINVMLLQGIAVVVTDYDGLGTPGHHTYVNRLAEGHAVLDAARAAQQLPGTSIPDNGPVGLFGYSQGGGAAAAAAELAPSYAPDLDLRGVYAGAPPADLAATLAQIDGTALTGVIGYTINGLQEAYPEITDEIDAEINDHGREMLTQVANECVPETIFRHGFQRTSDYTRTGEPLAVVLERLPQAQAVVDEQRIGRLKPQVPVLVQHGTQDDAVPYGQGRQLALDWCAQGATVQFSPNLTPPILPGFVINHLSPMLMSMPESVSYMIDRFHGKPAPSNCGGF</sequence>
<dbReference type="InterPro" id="IPR005152">
    <property type="entry name" value="Lipase_secreted"/>
</dbReference>
<dbReference type="Gene3D" id="3.40.50.1820">
    <property type="entry name" value="alpha/beta hydrolase"/>
    <property type="match status" value="1"/>
</dbReference>
<dbReference type="Proteomes" id="UP001275440">
    <property type="component" value="Unassembled WGS sequence"/>
</dbReference>
<reference evidence="2 3" key="1">
    <citation type="submission" date="2019-10" db="EMBL/GenBank/DDBJ databases">
        <title>Draft Genome Assembly of Rhodococcus zopfii DSM44189.</title>
        <authorList>
            <person name="Sutton J.M."/>
            <person name="Akob D.M."/>
            <person name="Bushman T.J."/>
        </authorList>
    </citation>
    <scope>NUCLEOTIDE SEQUENCE [LARGE SCALE GENOMIC DNA]</scope>
    <source>
        <strain evidence="2 3">DSM 44189</strain>
    </source>
</reference>
<dbReference type="PANTHER" id="PTHR34853:SF1">
    <property type="entry name" value="LIPASE 5"/>
    <property type="match status" value="1"/>
</dbReference>
<dbReference type="Gene3D" id="1.10.260.130">
    <property type="match status" value="1"/>
</dbReference>
<feature type="chain" id="PRO_5045804271" evidence="1">
    <location>
        <begin position="26"/>
        <end position="431"/>
    </location>
</feature>
<dbReference type="PIRSF" id="PIRSF029171">
    <property type="entry name" value="Esterase_LipA"/>
    <property type="match status" value="1"/>
</dbReference>
<keyword evidence="1" id="KW-0732">Signal</keyword>
<evidence type="ECO:0000256" key="1">
    <source>
        <dbReference type="SAM" id="SignalP"/>
    </source>
</evidence>
<comment type="caution">
    <text evidence="2">The sequence shown here is derived from an EMBL/GenBank/DDBJ whole genome shotgun (WGS) entry which is preliminary data.</text>
</comment>
<dbReference type="Pfam" id="PF03583">
    <property type="entry name" value="LIP"/>
    <property type="match status" value="1"/>
</dbReference>
<proteinExistence type="predicted"/>
<dbReference type="PANTHER" id="PTHR34853">
    <property type="match status" value="1"/>
</dbReference>
<organism evidence="2 3">
    <name type="scientific">Rhodococcus zopfii</name>
    <dbReference type="NCBI Taxonomy" id="43772"/>
    <lineage>
        <taxon>Bacteria</taxon>
        <taxon>Bacillati</taxon>
        <taxon>Actinomycetota</taxon>
        <taxon>Actinomycetes</taxon>
        <taxon>Mycobacteriales</taxon>
        <taxon>Nocardiaceae</taxon>
        <taxon>Rhodococcus</taxon>
    </lineage>
</organism>
<name>A0ABU3WUZ8_9NOCA</name>
<dbReference type="SUPFAM" id="SSF53474">
    <property type="entry name" value="alpha/beta-Hydrolases"/>
    <property type="match status" value="1"/>
</dbReference>
<gene>
    <name evidence="2" type="ORF">F8M49_24900</name>
</gene>
<evidence type="ECO:0000313" key="2">
    <source>
        <dbReference type="EMBL" id="MDV2477819.1"/>
    </source>
</evidence>
<accession>A0ABU3WUZ8</accession>